<keyword evidence="1" id="KW-1133">Transmembrane helix</keyword>
<evidence type="ECO:0000313" key="2">
    <source>
        <dbReference type="Proteomes" id="UP000504637"/>
    </source>
</evidence>
<reference evidence="3" key="2">
    <citation type="submission" date="2020-04" db="EMBL/GenBank/DDBJ databases">
        <authorList>
            <consortium name="NCBI Genome Project"/>
        </authorList>
    </citation>
    <scope>NUCLEOTIDE SEQUENCE</scope>
    <source>
        <strain evidence="3">CBS 342.82</strain>
    </source>
</reference>
<evidence type="ECO:0000256" key="1">
    <source>
        <dbReference type="SAM" id="Phobius"/>
    </source>
</evidence>
<dbReference type="Proteomes" id="UP000504637">
    <property type="component" value="Unplaced"/>
</dbReference>
<dbReference type="RefSeq" id="XP_033460461.1">
    <property type="nucleotide sequence ID" value="XM_033604644.1"/>
</dbReference>
<keyword evidence="1" id="KW-0472">Membrane</keyword>
<organism evidence="3">
    <name type="scientific">Dissoconium aciculare CBS 342.82</name>
    <dbReference type="NCBI Taxonomy" id="1314786"/>
    <lineage>
        <taxon>Eukaryota</taxon>
        <taxon>Fungi</taxon>
        <taxon>Dikarya</taxon>
        <taxon>Ascomycota</taxon>
        <taxon>Pezizomycotina</taxon>
        <taxon>Dothideomycetes</taxon>
        <taxon>Dothideomycetidae</taxon>
        <taxon>Mycosphaerellales</taxon>
        <taxon>Dissoconiaceae</taxon>
        <taxon>Dissoconium</taxon>
    </lineage>
</organism>
<feature type="non-terminal residue" evidence="3">
    <location>
        <position position="66"/>
    </location>
</feature>
<keyword evidence="2" id="KW-1185">Reference proteome</keyword>
<reference evidence="3" key="1">
    <citation type="submission" date="2020-01" db="EMBL/GenBank/DDBJ databases">
        <authorList>
            <consortium name="DOE Joint Genome Institute"/>
            <person name="Haridas S."/>
            <person name="Albert R."/>
            <person name="Binder M."/>
            <person name="Bloem J."/>
            <person name="Labutti K."/>
            <person name="Salamov A."/>
            <person name="Andreopoulos B."/>
            <person name="Baker S.E."/>
            <person name="Barry K."/>
            <person name="Bills G."/>
            <person name="Bluhm B.H."/>
            <person name="Cannon C."/>
            <person name="Castanera R."/>
            <person name="Culley D.E."/>
            <person name="Daum C."/>
            <person name="Ezra D."/>
            <person name="Gonzalez J.B."/>
            <person name="Henrissat B."/>
            <person name="Kuo A."/>
            <person name="Liang C."/>
            <person name="Lipzen A."/>
            <person name="Lutzoni F."/>
            <person name="Magnuson J."/>
            <person name="Mondo S."/>
            <person name="Nolan M."/>
            <person name="Ohm R."/>
            <person name="Pangilinan J."/>
            <person name="Park H.-J."/>
            <person name="Ramirez L."/>
            <person name="Alfaro M."/>
            <person name="Sun H."/>
            <person name="Tritt A."/>
            <person name="Yoshinaga Y."/>
            <person name="Zwiers L.-H."/>
            <person name="Turgeon B.G."/>
            <person name="Goodwin S.B."/>
            <person name="Spatafora J.W."/>
            <person name="Crous P.W."/>
            <person name="Grigoriev I.V."/>
        </authorList>
    </citation>
    <scope>NUCLEOTIDE SEQUENCE</scope>
    <source>
        <strain evidence="3">CBS 342.82</strain>
    </source>
</reference>
<sequence length="66" mass="7357">MKENIKILVGSGRAMQEGARTFLFVEISGLLGVFLRIFGSQVWVFILSLSFSSSFLGWEFSSSCLM</sequence>
<keyword evidence="1" id="KW-0812">Transmembrane</keyword>
<evidence type="ECO:0000313" key="3">
    <source>
        <dbReference type="RefSeq" id="XP_033460461.1"/>
    </source>
</evidence>
<gene>
    <name evidence="3" type="ORF">K489DRAFT_379425</name>
</gene>
<dbReference type="AlphaFoldDB" id="A0A6J3M5V4"/>
<reference evidence="3" key="3">
    <citation type="submission" date="2025-08" db="UniProtKB">
        <authorList>
            <consortium name="RefSeq"/>
        </authorList>
    </citation>
    <scope>IDENTIFICATION</scope>
    <source>
        <strain evidence="3">CBS 342.82</strain>
    </source>
</reference>
<feature type="transmembrane region" description="Helical" evidence="1">
    <location>
        <begin position="21"/>
        <end position="38"/>
    </location>
</feature>
<protein>
    <submittedName>
        <fullName evidence="3">Uncharacterized protein</fullName>
    </submittedName>
</protein>
<proteinExistence type="predicted"/>
<name>A0A6J3M5V4_9PEZI</name>
<dbReference type="GeneID" id="54362444"/>
<accession>A0A6J3M5V4</accession>